<evidence type="ECO:0000313" key="4">
    <source>
        <dbReference type="Proteomes" id="UP001237642"/>
    </source>
</evidence>
<comment type="caution">
    <text evidence="3">The sequence shown here is derived from an EMBL/GenBank/DDBJ whole genome shotgun (WGS) entry which is preliminary data.</text>
</comment>
<reference evidence="3" key="2">
    <citation type="submission" date="2023-05" db="EMBL/GenBank/DDBJ databases">
        <authorList>
            <person name="Schelkunov M.I."/>
        </authorList>
    </citation>
    <scope>NUCLEOTIDE SEQUENCE</scope>
    <source>
        <strain evidence="3">Hsosn_3</strain>
        <tissue evidence="3">Leaf</tissue>
    </source>
</reference>
<dbReference type="GO" id="GO:0016787">
    <property type="term" value="F:hydrolase activity"/>
    <property type="evidence" value="ECO:0007669"/>
    <property type="project" value="UniProtKB-KW"/>
</dbReference>
<reference evidence="3" key="1">
    <citation type="submission" date="2023-02" db="EMBL/GenBank/DDBJ databases">
        <title>Genome of toxic invasive species Heracleum sosnowskyi carries increased number of genes despite the absence of recent whole-genome duplications.</title>
        <authorList>
            <person name="Schelkunov M."/>
            <person name="Shtratnikova V."/>
            <person name="Makarenko M."/>
            <person name="Klepikova A."/>
            <person name="Omelchenko D."/>
            <person name="Novikova G."/>
            <person name="Obukhova E."/>
            <person name="Bogdanov V."/>
            <person name="Penin A."/>
            <person name="Logacheva M."/>
        </authorList>
    </citation>
    <scope>NUCLEOTIDE SEQUENCE</scope>
    <source>
        <strain evidence="3">Hsosn_3</strain>
        <tissue evidence="3">Leaf</tissue>
    </source>
</reference>
<dbReference type="GO" id="GO:0005524">
    <property type="term" value="F:ATP binding"/>
    <property type="evidence" value="ECO:0007669"/>
    <property type="project" value="UniProtKB-KW"/>
</dbReference>
<sequence>MYFVYGPGGTRKTFLWSTIISKLRSEGKIVLAFASSSIASLLLDGGRTAHSRFKIRIDVNEFSCCDIKQNTYLTELICNTSLVIWDEATMHHRFIFEAVDRSFHDIRFKVNPDARSLPFGGITILLGGDFRQTLPVVLEKGREEIVASSITKSPLWRSCKVFPLLENMRIERNVPPITIDGRNVAFKDWVLALGDGSEPSFLLGDDPDPSWIKIPDEVHVEHNGDALDAIVLKRLPGDFRIYKSRDSIFKASFSSAADEAPYPPEYLNSLKFSGLSNHEIQIKVGSASYTKNIVYREIFDNIM</sequence>
<comment type="catalytic activity">
    <reaction evidence="1">
        <text>ATP + H2O = ADP + phosphate + H(+)</text>
        <dbReference type="Rhea" id="RHEA:13065"/>
        <dbReference type="ChEBI" id="CHEBI:15377"/>
        <dbReference type="ChEBI" id="CHEBI:15378"/>
        <dbReference type="ChEBI" id="CHEBI:30616"/>
        <dbReference type="ChEBI" id="CHEBI:43474"/>
        <dbReference type="ChEBI" id="CHEBI:456216"/>
        <dbReference type="EC" id="5.6.2.3"/>
    </reaction>
</comment>
<keyword evidence="1" id="KW-0067">ATP-binding</keyword>
<proteinExistence type="inferred from homology"/>
<organism evidence="3 4">
    <name type="scientific">Heracleum sosnowskyi</name>
    <dbReference type="NCBI Taxonomy" id="360622"/>
    <lineage>
        <taxon>Eukaryota</taxon>
        <taxon>Viridiplantae</taxon>
        <taxon>Streptophyta</taxon>
        <taxon>Embryophyta</taxon>
        <taxon>Tracheophyta</taxon>
        <taxon>Spermatophyta</taxon>
        <taxon>Magnoliopsida</taxon>
        <taxon>eudicotyledons</taxon>
        <taxon>Gunneridae</taxon>
        <taxon>Pentapetalae</taxon>
        <taxon>asterids</taxon>
        <taxon>campanulids</taxon>
        <taxon>Apiales</taxon>
        <taxon>Apiaceae</taxon>
        <taxon>Apioideae</taxon>
        <taxon>apioid superclade</taxon>
        <taxon>Tordylieae</taxon>
        <taxon>Tordyliinae</taxon>
        <taxon>Heracleum</taxon>
    </lineage>
</organism>
<dbReference type="GO" id="GO:0006281">
    <property type="term" value="P:DNA repair"/>
    <property type="evidence" value="ECO:0007669"/>
    <property type="project" value="UniProtKB-KW"/>
</dbReference>
<dbReference type="Gene3D" id="3.40.50.300">
    <property type="entry name" value="P-loop containing nucleotide triphosphate hydrolases"/>
    <property type="match status" value="1"/>
</dbReference>
<dbReference type="GO" id="GO:0000723">
    <property type="term" value="P:telomere maintenance"/>
    <property type="evidence" value="ECO:0007669"/>
    <property type="project" value="InterPro"/>
</dbReference>
<comment type="similarity">
    <text evidence="1">Belongs to the helicase family.</text>
</comment>
<keyword evidence="1" id="KW-0234">DNA repair</keyword>
<dbReference type="EC" id="5.6.2.3" evidence="1"/>
<name>A0AAD8H477_9APIA</name>
<keyword evidence="1 3" id="KW-0347">Helicase</keyword>
<keyword evidence="1" id="KW-0233">DNA recombination</keyword>
<dbReference type="InterPro" id="IPR010285">
    <property type="entry name" value="DNA_helicase_pif1-like_DEAD"/>
</dbReference>
<keyword evidence="1" id="KW-0547">Nucleotide-binding</keyword>
<keyword evidence="1" id="KW-0378">Hydrolase</keyword>
<evidence type="ECO:0000259" key="2">
    <source>
        <dbReference type="Pfam" id="PF05970"/>
    </source>
</evidence>
<dbReference type="PANTHER" id="PTHR10492:SF90">
    <property type="entry name" value="ATP-DEPENDENT DNA HELICASE"/>
    <property type="match status" value="1"/>
</dbReference>
<dbReference type="SUPFAM" id="SSF52540">
    <property type="entry name" value="P-loop containing nucleoside triphosphate hydrolases"/>
    <property type="match status" value="1"/>
</dbReference>
<accession>A0AAD8H477</accession>
<dbReference type="AlphaFoldDB" id="A0AAD8H477"/>
<feature type="domain" description="DNA helicase Pif1-like DEAD-box helicase" evidence="2">
    <location>
        <begin position="2"/>
        <end position="198"/>
    </location>
</feature>
<protein>
    <recommendedName>
        <fullName evidence="1">ATP-dependent DNA helicase</fullName>
        <ecNumber evidence="1">5.6.2.3</ecNumber>
    </recommendedName>
</protein>
<comment type="cofactor">
    <cofactor evidence="1">
        <name>Mg(2+)</name>
        <dbReference type="ChEBI" id="CHEBI:18420"/>
    </cofactor>
</comment>
<gene>
    <name evidence="3" type="ORF">POM88_044618</name>
</gene>
<evidence type="ECO:0000256" key="1">
    <source>
        <dbReference type="RuleBase" id="RU363044"/>
    </source>
</evidence>
<keyword evidence="1" id="KW-0227">DNA damage</keyword>
<dbReference type="Pfam" id="PF05970">
    <property type="entry name" value="PIF1"/>
    <property type="match status" value="1"/>
</dbReference>
<keyword evidence="4" id="KW-1185">Reference proteome</keyword>
<dbReference type="InterPro" id="IPR027417">
    <property type="entry name" value="P-loop_NTPase"/>
</dbReference>
<evidence type="ECO:0000313" key="3">
    <source>
        <dbReference type="EMBL" id="KAK1360144.1"/>
    </source>
</evidence>
<dbReference type="Proteomes" id="UP001237642">
    <property type="component" value="Unassembled WGS sequence"/>
</dbReference>
<dbReference type="EMBL" id="JAUIZM010000010">
    <property type="protein sequence ID" value="KAK1360144.1"/>
    <property type="molecule type" value="Genomic_DNA"/>
</dbReference>
<dbReference type="GO" id="GO:0043139">
    <property type="term" value="F:5'-3' DNA helicase activity"/>
    <property type="evidence" value="ECO:0007669"/>
    <property type="project" value="UniProtKB-EC"/>
</dbReference>
<dbReference type="PANTHER" id="PTHR10492">
    <property type="match status" value="1"/>
</dbReference>
<dbReference type="GO" id="GO:0006310">
    <property type="term" value="P:DNA recombination"/>
    <property type="evidence" value="ECO:0007669"/>
    <property type="project" value="UniProtKB-KW"/>
</dbReference>